<comment type="caution">
    <text evidence="1">The sequence shown here is derived from an EMBL/GenBank/DDBJ whole genome shotgun (WGS) entry which is preliminary data.</text>
</comment>
<dbReference type="InterPro" id="IPR010260">
    <property type="entry name" value="AlpA"/>
</dbReference>
<sequence>MNTSSAVRILRLPAVIHKTGISRATIYDWLNPRSPRYDPTFPKKRKLGTQSVGWLESEIDEWLLHRSLIN</sequence>
<evidence type="ECO:0000313" key="4">
    <source>
        <dbReference type="Proteomes" id="UP000430081"/>
    </source>
</evidence>
<dbReference type="Pfam" id="PF05930">
    <property type="entry name" value="Phage_AlpA"/>
    <property type="match status" value="1"/>
</dbReference>
<dbReference type="Proteomes" id="UP000430081">
    <property type="component" value="Unassembled WGS sequence"/>
</dbReference>
<dbReference type="RefSeq" id="WP_013365117.1">
    <property type="nucleotide sequence ID" value="NZ_BFJX01000067.1"/>
</dbReference>
<reference evidence="1" key="2">
    <citation type="submission" date="2019-11" db="EMBL/GenBank/DDBJ databases">
        <authorList>
            <consortium name="NCBI Pathogen Detection Project"/>
        </authorList>
    </citation>
    <scope>NUCLEOTIDE SEQUENCE</scope>
    <source>
        <strain evidence="1">Ecoli[ST-219]</strain>
    </source>
</reference>
<dbReference type="PANTHER" id="PTHR36154:SF1">
    <property type="entry name" value="DNA-BINDING TRANSCRIPTIONAL ACTIVATOR ALPA"/>
    <property type="match status" value="1"/>
</dbReference>
<dbReference type="Proteomes" id="UP000840371">
    <property type="component" value="Unassembled WGS sequence"/>
</dbReference>
<reference evidence="4 5" key="3">
    <citation type="submission" date="2019-12" db="EMBL/GenBank/DDBJ databases">
        <title>Enteriobacteria Tanzani isolates_10432.</title>
        <authorList>
            <person name="Subbiah M."/>
            <person name="Call D."/>
        </authorList>
    </citation>
    <scope>NUCLEOTIDE SEQUENCE [LARGE SCALE GENOMIC DNA]</scope>
    <source>
        <strain evidence="3 4">10432wG7</strain>
        <strain evidence="2 5">10432wG8</strain>
    </source>
</reference>
<dbReference type="AlphaFoldDB" id="A0A2D0AQI7"/>
<dbReference type="Gene3D" id="1.10.238.160">
    <property type="match status" value="1"/>
</dbReference>
<dbReference type="EMBL" id="WTMQ01000002">
    <property type="protein sequence ID" value="MWL03068.1"/>
    <property type="molecule type" value="Genomic_DNA"/>
</dbReference>
<reference evidence="1" key="1">
    <citation type="journal article" date="2018" name="Genome Biol.">
        <title>SKESA: strategic k-mer extension for scrupulous assemblies.</title>
        <authorList>
            <person name="Souvorov A."/>
            <person name="Agarwala R."/>
            <person name="Lipman D.J."/>
        </authorList>
    </citation>
    <scope>NUCLEOTIDE SEQUENCE [LARGE SCALE GENOMIC DNA]</scope>
    <source>
        <strain evidence="1">Ecoli[ST-219]</strain>
        <strain>ecoli[ST-219]</strain>
    </source>
</reference>
<dbReference type="EMBL" id="WTML01000070">
    <property type="protein sequence ID" value="MWK98908.1"/>
    <property type="molecule type" value="Genomic_DNA"/>
</dbReference>
<dbReference type="InterPro" id="IPR052931">
    <property type="entry name" value="Prophage_regulatory_activator"/>
</dbReference>
<evidence type="ECO:0000313" key="5">
    <source>
        <dbReference type="Proteomes" id="UP000462271"/>
    </source>
</evidence>
<accession>A0A2D0AQI7</accession>
<dbReference type="PANTHER" id="PTHR36154">
    <property type="entry name" value="DNA-BINDING TRANSCRIPTIONAL ACTIVATOR ALPA"/>
    <property type="match status" value="1"/>
</dbReference>
<evidence type="ECO:0000313" key="1">
    <source>
        <dbReference type="EMBL" id="HAJ5152849.1"/>
    </source>
</evidence>
<evidence type="ECO:0000313" key="3">
    <source>
        <dbReference type="EMBL" id="MWL03068.1"/>
    </source>
</evidence>
<dbReference type="EMBL" id="DABGKZ010000056">
    <property type="protein sequence ID" value="HAJ5152849.1"/>
    <property type="molecule type" value="Genomic_DNA"/>
</dbReference>
<proteinExistence type="predicted"/>
<protein>
    <submittedName>
        <fullName evidence="1">AlpA family phage regulatory protein</fullName>
    </submittedName>
</protein>
<gene>
    <name evidence="3" type="ORF">GQM13_06345</name>
    <name evidence="2" type="ORF">GQM21_17270</name>
    <name evidence="1" type="ORF">HLZ50_22880</name>
</gene>
<dbReference type="Proteomes" id="UP000462271">
    <property type="component" value="Unassembled WGS sequence"/>
</dbReference>
<organism evidence="1">
    <name type="scientific">Escherichia coli</name>
    <dbReference type="NCBI Taxonomy" id="562"/>
    <lineage>
        <taxon>Bacteria</taxon>
        <taxon>Pseudomonadati</taxon>
        <taxon>Pseudomonadota</taxon>
        <taxon>Gammaproteobacteria</taxon>
        <taxon>Enterobacterales</taxon>
        <taxon>Enterobacteriaceae</taxon>
        <taxon>Escherichia</taxon>
    </lineage>
</organism>
<evidence type="ECO:0000313" key="2">
    <source>
        <dbReference type="EMBL" id="MWK98908.1"/>
    </source>
</evidence>
<name>A0A2D0AQI7_ECOLX</name>